<dbReference type="SUPFAM" id="SSF48452">
    <property type="entry name" value="TPR-like"/>
    <property type="match status" value="1"/>
</dbReference>
<comment type="caution">
    <text evidence="4">The sequence shown here is derived from an EMBL/GenBank/DDBJ whole genome shotgun (WGS) entry which is preliminary data.</text>
</comment>
<feature type="domain" description="DNA/RNA-binding" evidence="2">
    <location>
        <begin position="192"/>
        <end position="525"/>
    </location>
</feature>
<dbReference type="Proteomes" id="UP001556367">
    <property type="component" value="Unassembled WGS sequence"/>
</dbReference>
<dbReference type="InterPro" id="IPR018834">
    <property type="entry name" value="DNA/RNA-bd_Est1-type"/>
</dbReference>
<accession>A0ABR3IR55</accession>
<dbReference type="InterPro" id="IPR019458">
    <property type="entry name" value="Est1-like_N"/>
</dbReference>
<dbReference type="PANTHER" id="PTHR15696">
    <property type="entry name" value="SMG-7 SUPPRESSOR WITH MORPHOLOGICAL EFFECT ON GENITALIA PROTEIN 7"/>
    <property type="match status" value="1"/>
</dbReference>
<organism evidence="4 5">
    <name type="scientific">Hohenbuehelia grisea</name>
    <dbReference type="NCBI Taxonomy" id="104357"/>
    <lineage>
        <taxon>Eukaryota</taxon>
        <taxon>Fungi</taxon>
        <taxon>Dikarya</taxon>
        <taxon>Basidiomycota</taxon>
        <taxon>Agaricomycotina</taxon>
        <taxon>Agaricomycetes</taxon>
        <taxon>Agaricomycetidae</taxon>
        <taxon>Agaricales</taxon>
        <taxon>Pleurotineae</taxon>
        <taxon>Pleurotaceae</taxon>
        <taxon>Hohenbuehelia</taxon>
    </lineage>
</organism>
<dbReference type="PANTHER" id="PTHR15696:SF36">
    <property type="entry name" value="NONSENSE-MEDIATED MRNA DECAY FACTOR"/>
    <property type="match status" value="1"/>
</dbReference>
<protein>
    <submittedName>
        <fullName evidence="4">Uncharacterized protein</fullName>
    </submittedName>
</protein>
<feature type="domain" description="Telomerase activating protein Est1-like N-terminal" evidence="3">
    <location>
        <begin position="2"/>
        <end position="161"/>
    </location>
</feature>
<feature type="region of interest" description="Disordered" evidence="1">
    <location>
        <begin position="22"/>
        <end position="48"/>
    </location>
</feature>
<name>A0ABR3IR55_9AGAR</name>
<feature type="region of interest" description="Disordered" evidence="1">
    <location>
        <begin position="356"/>
        <end position="375"/>
    </location>
</feature>
<feature type="compositionally biased region" description="Low complexity" evidence="1">
    <location>
        <begin position="27"/>
        <end position="36"/>
    </location>
</feature>
<feature type="compositionally biased region" description="Acidic residues" evidence="1">
    <location>
        <begin position="673"/>
        <end position="692"/>
    </location>
</feature>
<dbReference type="InterPro" id="IPR011990">
    <property type="entry name" value="TPR-like_helical_dom_sf"/>
</dbReference>
<feature type="region of interest" description="Disordered" evidence="1">
    <location>
        <begin position="94"/>
        <end position="138"/>
    </location>
</feature>
<sequence length="692" mass="76712">MQTSYAFISVYKQRIAALDRAIQSASRQHQQNQQQQRGHRNTGAQGPIVEHRKLVSRLRQFLAEEEKFWAQLVVRMRRSYGLDEAQAVLTALDIIPSEEPTPSHTGDTEAAPHNRNQHQFPPEDPAQPVTPTTPEERASRLVVTSKALVCLGDLARYRESFKDGGGRDSRRGGRRGRGGMPDTTKTRNFSRAQLCYEKARLLAPYDGNASHQLAILASYEKDIFSSLVHYYRALCLQQPYETAAENFGTVLNKALEQWRLRLRRERERGHTREPSAATAAAARADAFKDRVVVLHALWRLNIHKMDTLAPGQARMVADEFRTLVSDRILSPEVISRLVVLSEGALWKHRMLRDSNVSSKKPDTASQASSASSSSSNTAMEARIFTHLLSVHQVLLEVGLIESAEPPPTDAAEGDLAQHITAVFRRTLPALRIAGKWLRANFPYVISRYTSSSGTTSAVHADQTAGDAESAQDDATSNVAVSVRRFFEIYARFASALSRAFPPEKLPALKTFFEEDVEMRGFLPLHRLIGELPVATAALATESASGEIQKPVEEQVHPNVEQLMRIGDLLNDAKLITELEGSPLAIVAGRFVVHGALDISTATPTFSLQKNVPGSADSSVNPIPPASQQKLMDEIRNESLAIREGIRVEDDSLTENTSRTDDDPVGDAFRQVLGDEELGDEDEDEDEIVWNPR</sequence>
<feature type="region of interest" description="Disordered" evidence="1">
    <location>
        <begin position="672"/>
        <end position="692"/>
    </location>
</feature>
<evidence type="ECO:0000313" key="4">
    <source>
        <dbReference type="EMBL" id="KAL0945768.1"/>
    </source>
</evidence>
<evidence type="ECO:0000259" key="3">
    <source>
        <dbReference type="Pfam" id="PF10374"/>
    </source>
</evidence>
<dbReference type="Pfam" id="PF10373">
    <property type="entry name" value="EST1_DNA_bind"/>
    <property type="match status" value="1"/>
</dbReference>
<dbReference type="EMBL" id="JASNQZ010000015">
    <property type="protein sequence ID" value="KAL0945768.1"/>
    <property type="molecule type" value="Genomic_DNA"/>
</dbReference>
<dbReference type="Pfam" id="PF10374">
    <property type="entry name" value="EST1"/>
    <property type="match status" value="1"/>
</dbReference>
<feature type="compositionally biased region" description="Basic and acidic residues" evidence="1">
    <location>
        <begin position="161"/>
        <end position="171"/>
    </location>
</feature>
<dbReference type="InterPro" id="IPR045153">
    <property type="entry name" value="Est1/Ebs1-like"/>
</dbReference>
<feature type="compositionally biased region" description="Low complexity" evidence="1">
    <location>
        <begin position="364"/>
        <end position="375"/>
    </location>
</feature>
<feature type="region of interest" description="Disordered" evidence="1">
    <location>
        <begin position="161"/>
        <end position="186"/>
    </location>
</feature>
<reference evidence="5" key="1">
    <citation type="submission" date="2024-06" db="EMBL/GenBank/DDBJ databases">
        <title>Multi-omics analyses provide insights into the biosynthesis of the anticancer antibiotic pleurotin in Hohenbuehelia grisea.</title>
        <authorList>
            <person name="Weaver J.A."/>
            <person name="Alberti F."/>
        </authorList>
    </citation>
    <scope>NUCLEOTIDE SEQUENCE [LARGE SCALE GENOMIC DNA]</scope>
    <source>
        <strain evidence="5">T-177</strain>
    </source>
</reference>
<keyword evidence="5" id="KW-1185">Reference proteome</keyword>
<evidence type="ECO:0000313" key="5">
    <source>
        <dbReference type="Proteomes" id="UP001556367"/>
    </source>
</evidence>
<dbReference type="Gene3D" id="1.25.40.10">
    <property type="entry name" value="Tetratricopeptide repeat domain"/>
    <property type="match status" value="1"/>
</dbReference>
<gene>
    <name evidence="4" type="ORF">HGRIS_012057</name>
</gene>
<evidence type="ECO:0000259" key="2">
    <source>
        <dbReference type="Pfam" id="PF10373"/>
    </source>
</evidence>
<evidence type="ECO:0000256" key="1">
    <source>
        <dbReference type="SAM" id="MobiDB-lite"/>
    </source>
</evidence>
<proteinExistence type="predicted"/>